<evidence type="ECO:0000313" key="2">
    <source>
        <dbReference type="EMBL" id="OZY87166.1"/>
    </source>
</evidence>
<reference evidence="3" key="1">
    <citation type="submission" date="2017-05" db="EMBL/GenBank/DDBJ databases">
        <authorList>
            <person name="Barney B.M."/>
        </authorList>
    </citation>
    <scope>NUCLEOTIDE SEQUENCE [LARGE SCALE GENOMIC DNA]</scope>
    <source>
        <strain evidence="3">PSBB022</strain>
    </source>
</reference>
<dbReference type="Proteomes" id="UP000216101">
    <property type="component" value="Unassembled WGS sequence"/>
</dbReference>
<proteinExistence type="predicted"/>
<keyword evidence="3" id="KW-1185">Reference proteome</keyword>
<evidence type="ECO:0000259" key="1">
    <source>
        <dbReference type="Pfam" id="PF13511"/>
    </source>
</evidence>
<dbReference type="AlphaFoldDB" id="A0A266QC03"/>
<gene>
    <name evidence="2" type="ORF">CBP51_09320</name>
</gene>
<evidence type="ECO:0000313" key="3">
    <source>
        <dbReference type="Proteomes" id="UP000216101"/>
    </source>
</evidence>
<sequence length="144" mass="16151">MQGRTLLLMIFLGCSAMGNAEVYRWVDKDGKVHFTDKPPAANAEDITKQVSKQNLDTSREELNKVQQLHIQETEAQQQRNAQQAMSAGEAYALATRCAAAKNRLRRISGNVIFIDDQGKVVKTTEKERQAMVAELTTYIDNHCP</sequence>
<dbReference type="RefSeq" id="WP_078044238.1">
    <property type="nucleotide sequence ID" value="NZ_NHNI01000001.1"/>
</dbReference>
<protein>
    <recommendedName>
        <fullName evidence="1">DUF4124 domain-containing protein</fullName>
    </recommendedName>
</protein>
<accession>A0A266QC03</accession>
<dbReference type="InterPro" id="IPR025392">
    <property type="entry name" value="DUF4124"/>
</dbReference>
<feature type="domain" description="DUF4124" evidence="1">
    <location>
        <begin position="11"/>
        <end position="53"/>
    </location>
</feature>
<dbReference type="Pfam" id="PF13511">
    <property type="entry name" value="DUF4124"/>
    <property type="match status" value="1"/>
</dbReference>
<dbReference type="EMBL" id="NHNI01000001">
    <property type="protein sequence ID" value="OZY87166.1"/>
    <property type="molecule type" value="Genomic_DNA"/>
</dbReference>
<name>A0A266QC03_9GAMM</name>
<comment type="caution">
    <text evidence="2">The sequence shown here is derived from an EMBL/GenBank/DDBJ whole genome shotgun (WGS) entry which is preliminary data.</text>
</comment>
<organism evidence="2 3">
    <name type="scientific">Cellvibrio mixtus</name>
    <dbReference type="NCBI Taxonomy" id="39650"/>
    <lineage>
        <taxon>Bacteria</taxon>
        <taxon>Pseudomonadati</taxon>
        <taxon>Pseudomonadota</taxon>
        <taxon>Gammaproteobacteria</taxon>
        <taxon>Cellvibrionales</taxon>
        <taxon>Cellvibrionaceae</taxon>
        <taxon>Cellvibrio</taxon>
    </lineage>
</organism>